<protein>
    <submittedName>
        <fullName evidence="2">Lipoprotein</fullName>
    </submittedName>
</protein>
<dbReference type="InterPro" id="IPR036215">
    <property type="entry name" value="TM0957-like_sf"/>
</dbReference>
<evidence type="ECO:0000313" key="2">
    <source>
        <dbReference type="EMBL" id="MET3594012.1"/>
    </source>
</evidence>
<dbReference type="PROSITE" id="PS51257">
    <property type="entry name" value="PROKAR_LIPOPROTEIN"/>
    <property type="match status" value="1"/>
</dbReference>
<reference evidence="2 3" key="1">
    <citation type="submission" date="2024-06" db="EMBL/GenBank/DDBJ databases">
        <title>Genomic Encyclopedia of Type Strains, Phase IV (KMG-IV): sequencing the most valuable type-strain genomes for metagenomic binning, comparative biology and taxonomic classification.</title>
        <authorList>
            <person name="Goeker M."/>
        </authorList>
    </citation>
    <scope>NUCLEOTIDE SEQUENCE [LARGE SCALE GENOMIC DNA]</scope>
    <source>
        <strain evidence="2 3">DSM 29846</strain>
    </source>
</reference>
<comment type="caution">
    <text evidence="2">The sequence shown here is derived from an EMBL/GenBank/DDBJ whole genome shotgun (WGS) entry which is preliminary data.</text>
</comment>
<sequence>MTKPACPLKKSWLILALTAAVGLSACKILPTPSAQGADSGNSSAFNPDKMVEEIWASKVIPYLQQKAGPFAEVHALAKTDPAAAGAKYGNPKKQANSPWTFAVRVEGKIVAANTQSRAATIDVDVDGDGKADARVQIGPAMRGTALRDSLDFVQFNDFTNQIDFAQFGKAFNAHAGKTVLSKLPRDGLEGRTAKVLGACTIEGGQDLPLVTPAEAEIGPKP</sequence>
<dbReference type="RefSeq" id="WP_354415986.1">
    <property type="nucleotide sequence ID" value="NZ_JBEPLM010000005.1"/>
</dbReference>
<gene>
    <name evidence="2" type="ORF">ABID26_003414</name>
</gene>
<accession>A0ABV2HTR8</accession>
<evidence type="ECO:0000313" key="3">
    <source>
        <dbReference type="Proteomes" id="UP001549036"/>
    </source>
</evidence>
<dbReference type="Pfam" id="PF10054">
    <property type="entry name" value="DUF2291"/>
    <property type="match status" value="1"/>
</dbReference>
<proteinExistence type="predicted"/>
<dbReference type="PIRSF" id="PIRSF033535">
    <property type="entry name" value="UCP033535_plp"/>
    <property type="match status" value="1"/>
</dbReference>
<feature type="signal peptide" evidence="1">
    <location>
        <begin position="1"/>
        <end position="36"/>
    </location>
</feature>
<feature type="chain" id="PRO_5046593078" evidence="1">
    <location>
        <begin position="37"/>
        <end position="221"/>
    </location>
</feature>
<keyword evidence="3" id="KW-1185">Reference proteome</keyword>
<organism evidence="2 3">
    <name type="scientific">Mesorhizobium shonense</name>
    <dbReference type="NCBI Taxonomy" id="1209948"/>
    <lineage>
        <taxon>Bacteria</taxon>
        <taxon>Pseudomonadati</taxon>
        <taxon>Pseudomonadota</taxon>
        <taxon>Alphaproteobacteria</taxon>
        <taxon>Hyphomicrobiales</taxon>
        <taxon>Phyllobacteriaceae</taxon>
        <taxon>Mesorhizobium</taxon>
    </lineage>
</organism>
<keyword evidence="1" id="KW-0732">Signal</keyword>
<dbReference type="SUPFAM" id="SSF141318">
    <property type="entry name" value="TM0957-like"/>
    <property type="match status" value="1"/>
</dbReference>
<dbReference type="InterPro" id="IPR014582">
    <property type="entry name" value="UCP033535_lipo"/>
</dbReference>
<dbReference type="Proteomes" id="UP001549036">
    <property type="component" value="Unassembled WGS sequence"/>
</dbReference>
<keyword evidence="2" id="KW-0449">Lipoprotein</keyword>
<name>A0ABV2HTR8_9HYPH</name>
<dbReference type="EMBL" id="JBEPLM010000005">
    <property type="protein sequence ID" value="MET3594012.1"/>
    <property type="molecule type" value="Genomic_DNA"/>
</dbReference>
<evidence type="ECO:0000256" key="1">
    <source>
        <dbReference type="SAM" id="SignalP"/>
    </source>
</evidence>